<evidence type="ECO:0000259" key="1">
    <source>
        <dbReference type="Pfam" id="PF06114"/>
    </source>
</evidence>
<sequence>MAKTRKLGNKVSRLTTQQIREKAQLFRIKLSEFGICENFQYIDIAKVIDTLNTMDIISMEIVEDSKLSKEYAVTAPDQNKILIRESVYNNACNGVPRDRFTIAHEIGHLLLHRGIIQIFACSEFISNHSYEEDAEWQADMFASELLIDCNQLDNIKTVKDIADKFVVSLECAGYAYKKLTREKFL</sequence>
<evidence type="ECO:0000313" key="3">
    <source>
        <dbReference type="Proteomes" id="UP000196485"/>
    </source>
</evidence>
<gene>
    <name evidence="2" type="ORF">PAQU9191_03825</name>
</gene>
<dbReference type="EMBL" id="FYAH01000018">
    <property type="protein sequence ID" value="SMY18464.1"/>
    <property type="molecule type" value="Genomic_DNA"/>
</dbReference>
<proteinExistence type="predicted"/>
<evidence type="ECO:0000313" key="2">
    <source>
        <dbReference type="EMBL" id="SMY18464.1"/>
    </source>
</evidence>
<keyword evidence="3" id="KW-1185">Reference proteome</keyword>
<dbReference type="AlphaFoldDB" id="A0A1Y6L293"/>
<accession>A0A1Y6L293</accession>
<dbReference type="InterPro" id="IPR010359">
    <property type="entry name" value="IrrE_HExxH"/>
</dbReference>
<dbReference type="Pfam" id="PF06114">
    <property type="entry name" value="Peptidase_M78"/>
    <property type="match status" value="1"/>
</dbReference>
<reference evidence="3" key="1">
    <citation type="submission" date="2017-06" db="EMBL/GenBank/DDBJ databases">
        <authorList>
            <person name="Rodrigo-Torres L."/>
            <person name="Arahal R. D."/>
            <person name="Lucena T."/>
        </authorList>
    </citation>
    <scope>NUCLEOTIDE SEQUENCE [LARGE SCALE GENOMIC DNA]</scope>
    <source>
        <strain evidence="3">type strain: CECT 9192</strain>
    </source>
</reference>
<name>A0A1Y6L293_9GAMM</name>
<protein>
    <recommendedName>
        <fullName evidence="1">IrrE N-terminal-like domain-containing protein</fullName>
    </recommendedName>
</protein>
<feature type="domain" description="IrrE N-terminal-like" evidence="1">
    <location>
        <begin position="69"/>
        <end position="174"/>
    </location>
</feature>
<organism evidence="2 3">
    <name type="scientific">Photobacterium aquimaris</name>
    <dbReference type="NCBI Taxonomy" id="512643"/>
    <lineage>
        <taxon>Bacteria</taxon>
        <taxon>Pseudomonadati</taxon>
        <taxon>Pseudomonadota</taxon>
        <taxon>Gammaproteobacteria</taxon>
        <taxon>Vibrionales</taxon>
        <taxon>Vibrionaceae</taxon>
        <taxon>Photobacterium</taxon>
    </lineage>
</organism>
<dbReference type="RefSeq" id="WP_087822043.1">
    <property type="nucleotide sequence ID" value="NZ_FYAH01000018.1"/>
</dbReference>
<dbReference type="Proteomes" id="UP000196485">
    <property type="component" value="Unassembled WGS sequence"/>
</dbReference>
<dbReference type="Gene3D" id="1.10.10.2910">
    <property type="match status" value="1"/>
</dbReference>